<keyword evidence="3" id="KW-1133">Transmembrane helix</keyword>
<name>A0A315VZV1_GAMAF</name>
<reference evidence="4 5" key="1">
    <citation type="journal article" date="2018" name="G3 (Bethesda)">
        <title>A High-Quality Reference Genome for the Invasive Mosquitofish Gambusia affinis Using a Chicago Library.</title>
        <authorList>
            <person name="Hoffberg S.L."/>
            <person name="Troendle N.J."/>
            <person name="Glenn T.C."/>
            <person name="Mahmud O."/>
            <person name="Louha S."/>
            <person name="Chalopin D."/>
            <person name="Bennetzen J.L."/>
            <person name="Mauricio R."/>
        </authorList>
    </citation>
    <scope>NUCLEOTIDE SEQUENCE [LARGE SCALE GENOMIC DNA]</scope>
    <source>
        <strain evidence="4">NE01/NJP1002.9</strain>
        <tissue evidence="4">Muscle</tissue>
    </source>
</reference>
<dbReference type="STRING" id="33528.ENSGAFP00000013207"/>
<evidence type="ECO:0008006" key="6">
    <source>
        <dbReference type="Google" id="ProtNLM"/>
    </source>
</evidence>
<keyword evidence="5" id="KW-1185">Reference proteome</keyword>
<gene>
    <name evidence="4" type="ORF">CCH79_00006139</name>
</gene>
<protein>
    <recommendedName>
        <fullName evidence="6">Spermatogenesis-associated protein 17</fullName>
    </recommendedName>
</protein>
<dbReference type="InterPro" id="IPR000048">
    <property type="entry name" value="IQ_motif_EF-hand-BS"/>
</dbReference>
<feature type="transmembrane region" description="Helical" evidence="3">
    <location>
        <begin position="82"/>
        <end position="102"/>
    </location>
</feature>
<dbReference type="Proteomes" id="UP000250572">
    <property type="component" value="Unassembled WGS sequence"/>
</dbReference>
<dbReference type="AlphaFoldDB" id="A0A315VZV1"/>
<keyword evidence="3" id="KW-0812">Transmembrane</keyword>
<feature type="coiled-coil region" evidence="1">
    <location>
        <begin position="214"/>
        <end position="244"/>
    </location>
</feature>
<sequence length="375" mass="43977">MDGGRERGNKNDEEGEERETEVLGVSKHTKQIYWSNLGTPALTSASEMRERRREAKCSVTFTAASDMLRDKPIIIMRFMDSLHHPFGIGLLFAIVLFFLRVLNASSEQSSRCQDNKEAEVNRKKETQAAIRIQCWFRACRVRTYIRHLNKKAIIIQKAWRGFAARAHVRQMVKAAYFTMKMNFYNDMAVRIQKTWRGFYYRTYIHYFYARKRYLQQILMKNELLRKELDEIEKAQTREKEYLEATKEQKMKAYQAYRLHHLISTKQVPGVFNSPYRQDPEEMELLLRQVRYQVPTSRVRRDSGCLRGRCDSMGLSFSGPPESQSISTKTRELRTRLPPIGSKKGKAKITQTVKFCIGEVEIYTSAYECVHESVND</sequence>
<evidence type="ECO:0000313" key="4">
    <source>
        <dbReference type="EMBL" id="PWA29200.1"/>
    </source>
</evidence>
<evidence type="ECO:0000256" key="1">
    <source>
        <dbReference type="SAM" id="Coils"/>
    </source>
</evidence>
<dbReference type="PROSITE" id="PS50096">
    <property type="entry name" value="IQ"/>
    <property type="match status" value="3"/>
</dbReference>
<proteinExistence type="predicted"/>
<accession>A0A315VZV1</accession>
<feature type="region of interest" description="Disordered" evidence="2">
    <location>
        <begin position="1"/>
        <end position="22"/>
    </location>
</feature>
<dbReference type="SMART" id="SM00015">
    <property type="entry name" value="IQ"/>
    <property type="match status" value="3"/>
</dbReference>
<evidence type="ECO:0000256" key="3">
    <source>
        <dbReference type="SAM" id="Phobius"/>
    </source>
</evidence>
<evidence type="ECO:0000256" key="2">
    <source>
        <dbReference type="SAM" id="MobiDB-lite"/>
    </source>
</evidence>
<dbReference type="Pfam" id="PF00612">
    <property type="entry name" value="IQ"/>
    <property type="match status" value="2"/>
</dbReference>
<keyword evidence="1" id="KW-0175">Coiled coil</keyword>
<evidence type="ECO:0000313" key="5">
    <source>
        <dbReference type="Proteomes" id="UP000250572"/>
    </source>
</evidence>
<comment type="caution">
    <text evidence="4">The sequence shown here is derived from an EMBL/GenBank/DDBJ whole genome shotgun (WGS) entry which is preliminary data.</text>
</comment>
<keyword evidence="3" id="KW-0472">Membrane</keyword>
<dbReference type="EMBL" id="NHOQ01000682">
    <property type="protein sequence ID" value="PWA29200.1"/>
    <property type="molecule type" value="Genomic_DNA"/>
</dbReference>
<organism evidence="4 5">
    <name type="scientific">Gambusia affinis</name>
    <name type="common">Western mosquitofish</name>
    <name type="synonym">Heterandria affinis</name>
    <dbReference type="NCBI Taxonomy" id="33528"/>
    <lineage>
        <taxon>Eukaryota</taxon>
        <taxon>Metazoa</taxon>
        <taxon>Chordata</taxon>
        <taxon>Craniata</taxon>
        <taxon>Vertebrata</taxon>
        <taxon>Euteleostomi</taxon>
        <taxon>Actinopterygii</taxon>
        <taxon>Neopterygii</taxon>
        <taxon>Teleostei</taxon>
        <taxon>Neoteleostei</taxon>
        <taxon>Acanthomorphata</taxon>
        <taxon>Ovalentaria</taxon>
        <taxon>Atherinomorphae</taxon>
        <taxon>Cyprinodontiformes</taxon>
        <taxon>Poeciliidae</taxon>
        <taxon>Poeciliinae</taxon>
        <taxon>Gambusia</taxon>
    </lineage>
</organism>
<feature type="compositionally biased region" description="Basic and acidic residues" evidence="2">
    <location>
        <begin position="1"/>
        <end position="12"/>
    </location>
</feature>
<dbReference type="Gene3D" id="1.20.5.190">
    <property type="match status" value="1"/>
</dbReference>